<gene>
    <name evidence="1" type="ORF">K3G42_033797</name>
</gene>
<reference evidence="1" key="1">
    <citation type="submission" date="2021-08" db="EMBL/GenBank/DDBJ databases">
        <title>The first chromosome-level gecko genome reveals the dynamic sex chromosomes of Neotropical dwarf geckos (Sphaerodactylidae: Sphaerodactylus).</title>
        <authorList>
            <person name="Pinto B.J."/>
            <person name="Keating S.E."/>
            <person name="Gamble T."/>
        </authorList>
    </citation>
    <scope>NUCLEOTIDE SEQUENCE</scope>
    <source>
        <strain evidence="1">TG3544</strain>
    </source>
</reference>
<dbReference type="EMBL" id="CM037614">
    <property type="protein sequence ID" value="KAH8018212.1"/>
    <property type="molecule type" value="Genomic_DNA"/>
</dbReference>
<protein>
    <submittedName>
        <fullName evidence="1">Uncharacterized protein</fullName>
    </submittedName>
</protein>
<proteinExistence type="predicted"/>
<evidence type="ECO:0000313" key="2">
    <source>
        <dbReference type="Proteomes" id="UP000827872"/>
    </source>
</evidence>
<evidence type="ECO:0000313" key="1">
    <source>
        <dbReference type="EMBL" id="KAH8018212.1"/>
    </source>
</evidence>
<keyword evidence="2" id="KW-1185">Reference proteome</keyword>
<accession>A0ACB8GFB4</accession>
<dbReference type="Proteomes" id="UP000827872">
    <property type="component" value="Linkage Group LG01"/>
</dbReference>
<comment type="caution">
    <text evidence="1">The sequence shown here is derived from an EMBL/GenBank/DDBJ whole genome shotgun (WGS) entry which is preliminary data.</text>
</comment>
<name>A0ACB8GFB4_9SAUR</name>
<organism evidence="1 2">
    <name type="scientific">Sphaerodactylus townsendi</name>
    <dbReference type="NCBI Taxonomy" id="933632"/>
    <lineage>
        <taxon>Eukaryota</taxon>
        <taxon>Metazoa</taxon>
        <taxon>Chordata</taxon>
        <taxon>Craniata</taxon>
        <taxon>Vertebrata</taxon>
        <taxon>Euteleostomi</taxon>
        <taxon>Lepidosauria</taxon>
        <taxon>Squamata</taxon>
        <taxon>Bifurcata</taxon>
        <taxon>Gekkota</taxon>
        <taxon>Sphaerodactylidae</taxon>
        <taxon>Sphaerodactylus</taxon>
    </lineage>
</organism>
<sequence>MLATPNDFTQVVVAVNDIPANCSGSCTFQYLLESTPLVSNLDYSVDDAVHMLIHLVGSGLAADLKSLLVEVNQQDCKVLVSNHSNALCRMPLLPAGLYTVTVLVRPYGLAVNASGGADIFLRIVPILTAIEPPVASEIGGLPVILTGSGFDGIKLVLFGLQPCPVNANTSNATIIECTLPVRRGEDHTVHVMVVSEHGSTLFANAFTYDSSLNPVITSLSRNSTSIVGGQTLDIGISSFANYAGFDVKVIIGESVVEIQEQTHHGLSVALPSLTRGLYNLSVFLNNIPLGTKG</sequence>